<evidence type="ECO:0000256" key="1">
    <source>
        <dbReference type="ARBA" id="ARBA00004816"/>
    </source>
</evidence>
<dbReference type="PIRSF" id="PIRSF001357">
    <property type="entry name" value="DeoC"/>
    <property type="match status" value="1"/>
</dbReference>
<dbReference type="InterPro" id="IPR002915">
    <property type="entry name" value="DeoC/FbaB/LacD_aldolase"/>
</dbReference>
<keyword evidence="5" id="KW-0704">Schiff base</keyword>
<name>A0A5R9PZQ7_9GAMM</name>
<evidence type="ECO:0000256" key="6">
    <source>
        <dbReference type="ARBA" id="ARBA00048791"/>
    </source>
</evidence>
<dbReference type="EMBL" id="PPSW01000028">
    <property type="protein sequence ID" value="TLX45816.1"/>
    <property type="molecule type" value="Genomic_DNA"/>
</dbReference>
<dbReference type="AlphaFoldDB" id="A0A5R9PZQ7"/>
<dbReference type="SMART" id="SM01133">
    <property type="entry name" value="DeoC"/>
    <property type="match status" value="1"/>
</dbReference>
<dbReference type="GO" id="GO:0004139">
    <property type="term" value="F:deoxyribose-phosphate aldolase activity"/>
    <property type="evidence" value="ECO:0007669"/>
    <property type="project" value="UniProtKB-UniRule"/>
</dbReference>
<dbReference type="Gene3D" id="3.20.20.70">
    <property type="entry name" value="Aldolase class I"/>
    <property type="match status" value="1"/>
</dbReference>
<dbReference type="GO" id="GO:0009264">
    <property type="term" value="P:deoxyribonucleotide catabolic process"/>
    <property type="evidence" value="ECO:0007669"/>
    <property type="project" value="UniProtKB-UniRule"/>
</dbReference>
<dbReference type="InterPro" id="IPR013785">
    <property type="entry name" value="Aldolase_TIM"/>
</dbReference>
<evidence type="ECO:0000256" key="4">
    <source>
        <dbReference type="ARBA" id="ARBA00023239"/>
    </source>
</evidence>
<dbReference type="GO" id="GO:0005737">
    <property type="term" value="C:cytoplasm"/>
    <property type="evidence" value="ECO:0007669"/>
    <property type="project" value="InterPro"/>
</dbReference>
<dbReference type="OrthoDB" id="6579831at2"/>
<dbReference type="InterPro" id="IPR011343">
    <property type="entry name" value="DeoC"/>
</dbReference>
<accession>A0A5R9PZQ7</accession>
<dbReference type="GO" id="GO:0016052">
    <property type="term" value="P:carbohydrate catabolic process"/>
    <property type="evidence" value="ECO:0007669"/>
    <property type="project" value="TreeGrafter"/>
</dbReference>
<protein>
    <recommendedName>
        <fullName evidence="3 7">Deoxyribose-phosphate aldolase</fullName>
        <ecNumber evidence="3 7">4.1.2.4</ecNumber>
    </recommendedName>
</protein>
<dbReference type="Pfam" id="PF01791">
    <property type="entry name" value="DeoC"/>
    <property type="match status" value="1"/>
</dbReference>
<keyword evidence="4" id="KW-0456">Lyase</keyword>
<comment type="similarity">
    <text evidence="2">Belongs to the DeoC/FbaB aldolase family. DeoC type 2 subfamily.</text>
</comment>
<dbReference type="NCBIfam" id="TIGR00126">
    <property type="entry name" value="deoC"/>
    <property type="match status" value="1"/>
</dbReference>
<evidence type="ECO:0000256" key="5">
    <source>
        <dbReference type="ARBA" id="ARBA00023270"/>
    </source>
</evidence>
<evidence type="ECO:0000313" key="9">
    <source>
        <dbReference type="Proteomes" id="UP000309186"/>
    </source>
</evidence>
<comment type="pathway">
    <text evidence="1">Carbohydrate degradation; 2-deoxy-D-ribose 1-phosphate degradation; D-glyceraldehyde 3-phosphate and acetaldehyde from 2-deoxy-alpha-D-ribose 1-phosphate: step 2/2.</text>
</comment>
<dbReference type="SUPFAM" id="SSF51569">
    <property type="entry name" value="Aldolase"/>
    <property type="match status" value="1"/>
</dbReference>
<evidence type="ECO:0000313" key="8">
    <source>
        <dbReference type="EMBL" id="TLX45816.1"/>
    </source>
</evidence>
<comment type="caution">
    <text evidence="8">The sequence shown here is derived from an EMBL/GenBank/DDBJ whole genome shotgun (WGS) entry which is preliminary data.</text>
</comment>
<evidence type="ECO:0000256" key="2">
    <source>
        <dbReference type="ARBA" id="ARBA00009473"/>
    </source>
</evidence>
<dbReference type="Proteomes" id="UP000309186">
    <property type="component" value="Unassembled WGS sequence"/>
</dbReference>
<reference evidence="8 9" key="1">
    <citation type="submission" date="2018-01" db="EMBL/GenBank/DDBJ databases">
        <title>Co-occurrence of chitin degradation, pigmentation and bioactivity in marine Pseudoalteromonas.</title>
        <authorList>
            <person name="Paulsen S."/>
            <person name="Gram L."/>
            <person name="Machado H."/>
        </authorList>
    </citation>
    <scope>NUCLEOTIDE SEQUENCE [LARGE SCALE GENOMIC DNA]</scope>
    <source>
        <strain evidence="8 9">S3663</strain>
    </source>
</reference>
<dbReference type="PANTHER" id="PTHR10889:SF3">
    <property type="entry name" value="DEOXYRIBOSE-PHOSPHATE ALDOLASE"/>
    <property type="match status" value="1"/>
</dbReference>
<evidence type="ECO:0000256" key="3">
    <source>
        <dbReference type="ARBA" id="ARBA00012515"/>
    </source>
</evidence>
<gene>
    <name evidence="8" type="primary">deoC</name>
    <name evidence="8" type="ORF">C1E24_17145</name>
</gene>
<dbReference type="PANTHER" id="PTHR10889">
    <property type="entry name" value="DEOXYRIBOSE-PHOSPHATE ALDOLASE"/>
    <property type="match status" value="1"/>
</dbReference>
<dbReference type="EC" id="4.1.2.4" evidence="3 7"/>
<sequence>MTIQQDAAQALSLMDLTSLNENDTEQSILALLDSVRPEIGLPAAICVYSQFVGLVKKELARRNWQSVKVATVTNFYDGEQSLDSVLNETKQALLDGADEIDLVIPYKEVIQGELENTKLYVHKSKLLCTEYDACLKVIIESGELKAPELICKVSSLAIEAGADFIKTSTGKVPVNATLEATEIMLDAINSSGREVGFKAAGGVRIVEDASAYLRLAEQKLECSSLTPAQFRFGASGLLKDIHNTLDA</sequence>
<dbReference type="RefSeq" id="WP_138483551.1">
    <property type="nucleotide sequence ID" value="NZ_PPSW01000028.1"/>
</dbReference>
<proteinExistence type="inferred from homology"/>
<comment type="catalytic activity">
    <reaction evidence="6">
        <text>2-deoxy-D-ribose 5-phosphate = D-glyceraldehyde 3-phosphate + acetaldehyde</text>
        <dbReference type="Rhea" id="RHEA:12821"/>
        <dbReference type="ChEBI" id="CHEBI:15343"/>
        <dbReference type="ChEBI" id="CHEBI:59776"/>
        <dbReference type="ChEBI" id="CHEBI:62877"/>
        <dbReference type="EC" id="4.1.2.4"/>
    </reaction>
</comment>
<evidence type="ECO:0000256" key="7">
    <source>
        <dbReference type="NCBIfam" id="TIGR00126"/>
    </source>
</evidence>
<organism evidence="8 9">
    <name type="scientific">Pseudoalteromonas phenolica</name>
    <dbReference type="NCBI Taxonomy" id="161398"/>
    <lineage>
        <taxon>Bacteria</taxon>
        <taxon>Pseudomonadati</taxon>
        <taxon>Pseudomonadota</taxon>
        <taxon>Gammaproteobacteria</taxon>
        <taxon>Alteromonadales</taxon>
        <taxon>Pseudoalteromonadaceae</taxon>
        <taxon>Pseudoalteromonas</taxon>
    </lineage>
</organism>